<evidence type="ECO:0000313" key="4">
    <source>
        <dbReference type="EMBL" id="ELY27121.1"/>
    </source>
</evidence>
<protein>
    <submittedName>
        <fullName evidence="3">UspA domain protein</fullName>
    </submittedName>
    <submittedName>
        <fullName evidence="4">UspA domain-containing protein</fullName>
    </submittedName>
</protein>
<dbReference type="PATRIC" id="fig|547559.17.peg.2923"/>
<proteinExistence type="inferred from homology"/>
<dbReference type="InterPro" id="IPR006016">
    <property type="entry name" value="UspA"/>
</dbReference>
<feature type="domain" description="UspA" evidence="2">
    <location>
        <begin position="154"/>
        <end position="276"/>
    </location>
</feature>
<organism evidence="3 5">
    <name type="scientific">Natrialba magadii (strain ATCC 43099 / DSM 3394 / CCM 3739 / CIP 104546 / IAM 13178 / JCM 8861 / NBRC 102185 / NCIMB 2190 / MS3)</name>
    <name type="common">Natronobacterium magadii</name>
    <dbReference type="NCBI Taxonomy" id="547559"/>
    <lineage>
        <taxon>Archaea</taxon>
        <taxon>Methanobacteriati</taxon>
        <taxon>Methanobacteriota</taxon>
        <taxon>Stenosarchaea group</taxon>
        <taxon>Halobacteria</taxon>
        <taxon>Halobacteriales</taxon>
        <taxon>Natrialbaceae</taxon>
        <taxon>Natrialba</taxon>
    </lineage>
</organism>
<dbReference type="Proteomes" id="UP000011543">
    <property type="component" value="Unassembled WGS sequence"/>
</dbReference>
<accession>D3T232</accession>
<dbReference type="KEGG" id="nmg:Nmag_4122"/>
<evidence type="ECO:0000256" key="1">
    <source>
        <dbReference type="ARBA" id="ARBA00008791"/>
    </source>
</evidence>
<dbReference type="InterPro" id="IPR014729">
    <property type="entry name" value="Rossmann-like_a/b/a_fold"/>
</dbReference>
<dbReference type="AlphaFoldDB" id="D3T232"/>
<evidence type="ECO:0000313" key="6">
    <source>
        <dbReference type="Proteomes" id="UP000011543"/>
    </source>
</evidence>
<dbReference type="PANTHER" id="PTHR46268">
    <property type="entry name" value="STRESS RESPONSE PROTEIN NHAX"/>
    <property type="match status" value="1"/>
</dbReference>
<dbReference type="PaxDb" id="547559-Nmag_4122"/>
<dbReference type="GeneID" id="8828856"/>
<comment type="similarity">
    <text evidence="1">Belongs to the universal stress protein A family.</text>
</comment>
<keyword evidence="3" id="KW-0614">Plasmid</keyword>
<reference evidence="3 5" key="2">
    <citation type="journal article" date="2012" name="BMC Genomics">
        <title>A comparative genomics perspective on the genetic content of the alkaliphilic haloarchaeon Natrialba magadii ATCC 43099T.</title>
        <authorList>
            <person name="Siddaramappa S."/>
            <person name="Challacombe J.F."/>
            <person name="Decastro R.E."/>
            <person name="Pfeiffer F."/>
            <person name="Sastre D.E."/>
            <person name="Gimenez M.I."/>
            <person name="Paggi R.A."/>
            <person name="Detter J.C."/>
            <person name="Davenport K.W."/>
            <person name="Goodwin L.A."/>
            <person name="Kyrpides N."/>
            <person name="Tapia R."/>
            <person name="Pitluck S."/>
            <person name="Lucas S."/>
            <person name="Woyke T."/>
            <person name="Maupin-Furlow J.A."/>
        </authorList>
    </citation>
    <scope>NUCLEOTIDE SEQUENCE [LARGE SCALE GENOMIC DNA]</scope>
    <source>
        <strain evidence="3">ATCC 43099</strain>
        <strain evidence="5">ATCC 43099 / DSM 3394 / CCM 3739 / CIP 104546 / IAM 13178 / JCM 8861 / NBRC 102185 / NCIMB 2190 / MS3</strain>
    </source>
</reference>
<evidence type="ECO:0000313" key="3">
    <source>
        <dbReference type="EMBL" id="ADD07641.1"/>
    </source>
</evidence>
<reference evidence="3" key="4">
    <citation type="submission" date="2016-09" db="EMBL/GenBank/DDBJ databases">
        <authorList>
            <person name="Pfeiffer F."/>
        </authorList>
    </citation>
    <scope>NUCLEOTIDE SEQUENCE</scope>
    <source>
        <strain evidence="3">ATCC 43099</strain>
        <plasmid evidence="3">pNMAG02</plasmid>
    </source>
</reference>
<dbReference type="RefSeq" id="WP_004216177.1">
    <property type="nucleotide sequence ID" value="NC_013924.1"/>
</dbReference>
<dbReference type="EMBL" id="CP001934">
    <property type="protein sequence ID" value="ADD07641.1"/>
    <property type="molecule type" value="Genomic_DNA"/>
</dbReference>
<dbReference type="Pfam" id="PF00582">
    <property type="entry name" value="Usp"/>
    <property type="match status" value="2"/>
</dbReference>
<keyword evidence="5" id="KW-1185">Reference proteome</keyword>
<dbReference type="EMBL" id="AOHS01000050">
    <property type="protein sequence ID" value="ELY27121.1"/>
    <property type="molecule type" value="Genomic_DNA"/>
</dbReference>
<feature type="domain" description="UspA" evidence="2">
    <location>
        <begin position="8"/>
        <end position="143"/>
    </location>
</feature>
<name>D3T232_NATMM</name>
<sequence length="291" mass="30611">MNSKRETQPILVAVANPDHVEQLVRTAGDLAETTGAAVQIVSVVVKSPQSPFSMYSDERIIEQFSGNSRELLDKATAVAPDAVTTESELVVGRSVADGVLTQIAATDARAVVIGWQDRSGRTDAILGTNVDRLIRRAPCDLYVEQIGHEANGVESILLPVAGGPHVRPAATAAKAIAARNDASVHVLSVVAADVDDETARASVENAHTALRESPGPAIETETQVREADEIVDGILDAAAAHDVLVLGATRQGVMRRIVGSIPQSVVHRTDRTVILARAGETVGGSVFDRFG</sequence>
<dbReference type="CDD" id="cd00293">
    <property type="entry name" value="USP-like"/>
    <property type="match status" value="1"/>
</dbReference>
<dbReference type="OrthoDB" id="43026at2157"/>
<dbReference type="SUPFAM" id="SSF52402">
    <property type="entry name" value="Adenine nucleotide alpha hydrolases-like"/>
    <property type="match status" value="2"/>
</dbReference>
<dbReference type="eggNOG" id="arCOG00449">
    <property type="taxonomic scope" value="Archaea"/>
</dbReference>
<reference evidence="5" key="1">
    <citation type="submission" date="2010-02" db="EMBL/GenBank/DDBJ databases">
        <title>Complete sequence of plasmid 2 of Natrialba magadii ATCC 43099.</title>
        <authorList>
            <consortium name="US DOE Joint Genome Institute"/>
            <person name="Lucas S."/>
            <person name="Copeland A."/>
            <person name="Lapidus A."/>
            <person name="Cheng J.-F."/>
            <person name="Bruce D."/>
            <person name="Goodwin L."/>
            <person name="Pitluck S."/>
            <person name="Davenport K."/>
            <person name="Saunders E."/>
            <person name="Detter J.C."/>
            <person name="Han C."/>
            <person name="Tapia R."/>
            <person name="Land M."/>
            <person name="Hauser L."/>
            <person name="Kyrpides N."/>
            <person name="Mikhailova N."/>
            <person name="De Castro R.E."/>
            <person name="Maupin-Furlow J.A."/>
            <person name="Woyke T."/>
        </authorList>
    </citation>
    <scope>NUCLEOTIDE SEQUENCE [LARGE SCALE GENOMIC DNA]</scope>
    <source>
        <strain evidence="5">ATCC 43099 / DSM 3394 / CCM 3739 / CIP 104546 / IAM 13178 / JCM 8861 / NBRC 102185 / NCIMB 2190 / MS3</strain>
        <plasmid evidence="5">pNMAG02</plasmid>
    </source>
</reference>
<evidence type="ECO:0000313" key="5">
    <source>
        <dbReference type="Proteomes" id="UP000001879"/>
    </source>
</evidence>
<geneLocation type="plasmid" evidence="3 5">
    <name>pNMAG02</name>
</geneLocation>
<dbReference type="HOGENOM" id="CLU_082639_0_0_2"/>
<dbReference type="Gene3D" id="3.40.50.620">
    <property type="entry name" value="HUPs"/>
    <property type="match status" value="2"/>
</dbReference>
<reference evidence="4 6" key="3">
    <citation type="journal article" date="2014" name="PLoS Genet.">
        <title>Phylogenetically driven sequencing of extremely halophilic archaea reveals strategies for static and dynamic osmo-response.</title>
        <authorList>
            <person name="Becker E.A."/>
            <person name="Seitzer P.M."/>
            <person name="Tritt A."/>
            <person name="Larsen D."/>
            <person name="Krusor M."/>
            <person name="Yao A.I."/>
            <person name="Wu D."/>
            <person name="Madern D."/>
            <person name="Eisen J.A."/>
            <person name="Darling A.E."/>
            <person name="Facciotti M.T."/>
        </authorList>
    </citation>
    <scope>NUCLEOTIDE SEQUENCE [LARGE SCALE GENOMIC DNA]</scope>
    <source>
        <strain evidence="6">ATCC 43099 / DSM 3394 / CCM 3739 / CIP 104546 / IAM 13178 / JCM 8861 / NBRC 102185 / NCIMB 2190 / MS3</strain>
        <strain evidence="4">MS-3</strain>
    </source>
</reference>
<dbReference type="PANTHER" id="PTHR46268:SF6">
    <property type="entry name" value="UNIVERSAL STRESS PROTEIN UP12"/>
    <property type="match status" value="1"/>
</dbReference>
<gene>
    <name evidence="3" type="ordered locus">Nmag_4122</name>
    <name evidence="4" type="ORF">C500_14825</name>
</gene>
<evidence type="ECO:0000259" key="2">
    <source>
        <dbReference type="Pfam" id="PF00582"/>
    </source>
</evidence>
<dbReference type="Proteomes" id="UP000001879">
    <property type="component" value="Plasmid pNMAG02"/>
</dbReference>